<evidence type="ECO:0000256" key="3">
    <source>
        <dbReference type="ARBA" id="ARBA00023002"/>
    </source>
</evidence>
<proteinExistence type="predicted"/>
<evidence type="ECO:0000256" key="1">
    <source>
        <dbReference type="ARBA" id="ARBA00022630"/>
    </source>
</evidence>
<evidence type="ECO:0000313" key="6">
    <source>
        <dbReference type="EMBL" id="GAA3615270.1"/>
    </source>
</evidence>
<dbReference type="InterPro" id="IPR050172">
    <property type="entry name" value="SsuD_RutA_monooxygenase"/>
</dbReference>
<evidence type="ECO:0000259" key="5">
    <source>
        <dbReference type="Pfam" id="PF00296"/>
    </source>
</evidence>
<dbReference type="SUPFAM" id="SSF51679">
    <property type="entry name" value="Bacterial luciferase-like"/>
    <property type="match status" value="1"/>
</dbReference>
<keyword evidence="7" id="KW-1185">Reference proteome</keyword>
<sequence>MSIQILGMVSTTHGSESAGWRGTVVDPGYLADFARAHEEAGFDRALVAHSASSPEGFAAAAHVLYNTERLGVLIAQRPGFIQPTLTARKLATLDNLTGAGRVAIHHITGGSDTDQRRDGDFAAKEARYRRTAEFIEVLRRTLTSDEPFDHKGEFYRFEGAFSSVKPHGQVPIFFGGQSDDAIRVGGRWADVYALWGEPLAQTRERIELIRDEAARHGRQIGFSLSVRPIVAETEDAAWEKAEGIRRAFEANLAQGGGGTWRIGRGENTAVGARRLKEEADEKLVHDERLWFGVTQLSDGGGNSTALVGTPQQVADALLKYHDLGIRSFLIRGFDPLQDVRDWGKELVPLLRSGAAAREEARTAVGAGQGQDKT</sequence>
<keyword evidence="2" id="KW-0288">FMN</keyword>
<dbReference type="PANTHER" id="PTHR42847">
    <property type="entry name" value="ALKANESULFONATE MONOOXYGENASE"/>
    <property type="match status" value="1"/>
</dbReference>
<dbReference type="Proteomes" id="UP001500630">
    <property type="component" value="Unassembled WGS sequence"/>
</dbReference>
<evidence type="ECO:0000256" key="4">
    <source>
        <dbReference type="ARBA" id="ARBA00023033"/>
    </source>
</evidence>
<keyword evidence="1" id="KW-0285">Flavoprotein</keyword>
<dbReference type="EMBL" id="BAABDQ010000052">
    <property type="protein sequence ID" value="GAA3615270.1"/>
    <property type="molecule type" value="Genomic_DNA"/>
</dbReference>
<dbReference type="Pfam" id="PF00296">
    <property type="entry name" value="Bac_luciferase"/>
    <property type="match status" value="1"/>
</dbReference>
<dbReference type="RefSeq" id="WP_345576997.1">
    <property type="nucleotide sequence ID" value="NZ_BAABDQ010000052.1"/>
</dbReference>
<organism evidence="6 7">
    <name type="scientific">Nonomuraea rosea</name>
    <dbReference type="NCBI Taxonomy" id="638574"/>
    <lineage>
        <taxon>Bacteria</taxon>
        <taxon>Bacillati</taxon>
        <taxon>Actinomycetota</taxon>
        <taxon>Actinomycetes</taxon>
        <taxon>Streptosporangiales</taxon>
        <taxon>Streptosporangiaceae</taxon>
        <taxon>Nonomuraea</taxon>
    </lineage>
</organism>
<evidence type="ECO:0000313" key="7">
    <source>
        <dbReference type="Proteomes" id="UP001500630"/>
    </source>
</evidence>
<dbReference type="CDD" id="cd01094">
    <property type="entry name" value="Alkanesulfonate_monoxygenase"/>
    <property type="match status" value="1"/>
</dbReference>
<dbReference type="PANTHER" id="PTHR42847:SF9">
    <property type="entry name" value="BLL6451 PROTEIN"/>
    <property type="match status" value="1"/>
</dbReference>
<dbReference type="InterPro" id="IPR036661">
    <property type="entry name" value="Luciferase-like_sf"/>
</dbReference>
<keyword evidence="3" id="KW-0560">Oxidoreductase</keyword>
<reference evidence="7" key="1">
    <citation type="journal article" date="2019" name="Int. J. Syst. Evol. Microbiol.">
        <title>The Global Catalogue of Microorganisms (GCM) 10K type strain sequencing project: providing services to taxonomists for standard genome sequencing and annotation.</title>
        <authorList>
            <consortium name="The Broad Institute Genomics Platform"/>
            <consortium name="The Broad Institute Genome Sequencing Center for Infectious Disease"/>
            <person name="Wu L."/>
            <person name="Ma J."/>
        </authorList>
    </citation>
    <scope>NUCLEOTIDE SEQUENCE [LARGE SCALE GENOMIC DNA]</scope>
    <source>
        <strain evidence="7">JCM 17326</strain>
    </source>
</reference>
<keyword evidence="4" id="KW-0503">Monooxygenase</keyword>
<evidence type="ECO:0000256" key="2">
    <source>
        <dbReference type="ARBA" id="ARBA00022643"/>
    </source>
</evidence>
<feature type="domain" description="Luciferase-like" evidence="5">
    <location>
        <begin position="16"/>
        <end position="326"/>
    </location>
</feature>
<dbReference type="Gene3D" id="3.20.20.30">
    <property type="entry name" value="Luciferase-like domain"/>
    <property type="match status" value="1"/>
</dbReference>
<gene>
    <name evidence="6" type="ORF">GCM10022419_120690</name>
</gene>
<protein>
    <submittedName>
        <fullName evidence="6">LLM class flavin-dependent oxidoreductase</fullName>
    </submittedName>
</protein>
<accession>A0ABP6ZNC6</accession>
<comment type="caution">
    <text evidence="6">The sequence shown here is derived from an EMBL/GenBank/DDBJ whole genome shotgun (WGS) entry which is preliminary data.</text>
</comment>
<dbReference type="InterPro" id="IPR011251">
    <property type="entry name" value="Luciferase-like_dom"/>
</dbReference>
<name>A0ABP6ZNC6_9ACTN</name>